<evidence type="ECO:0000256" key="1">
    <source>
        <dbReference type="ARBA" id="ARBA00023157"/>
    </source>
</evidence>
<feature type="signal peptide" evidence="4">
    <location>
        <begin position="1"/>
        <end position="18"/>
    </location>
</feature>
<dbReference type="STRING" id="543379.A0A232FFB3"/>
<evidence type="ECO:0000256" key="3">
    <source>
        <dbReference type="RuleBase" id="RU363034"/>
    </source>
</evidence>
<dbReference type="InterPro" id="IPR018114">
    <property type="entry name" value="TRYPSIN_HIS"/>
</dbReference>
<reference evidence="6 7" key="1">
    <citation type="journal article" date="2017" name="Curr. Biol.">
        <title>The Evolution of Venom by Co-option of Single-Copy Genes.</title>
        <authorList>
            <person name="Martinson E.O."/>
            <person name="Mrinalini"/>
            <person name="Kelkar Y.D."/>
            <person name="Chang C.H."/>
            <person name="Werren J.H."/>
        </authorList>
    </citation>
    <scope>NUCLEOTIDE SEQUENCE [LARGE SCALE GENOMIC DNA]</scope>
    <source>
        <strain evidence="6 7">Alberta</strain>
        <tissue evidence="6">Whole body</tissue>
    </source>
</reference>
<dbReference type="PANTHER" id="PTHR24256">
    <property type="entry name" value="TRYPTASE-RELATED"/>
    <property type="match status" value="1"/>
</dbReference>
<feature type="domain" description="Peptidase S1" evidence="5">
    <location>
        <begin position="24"/>
        <end position="255"/>
    </location>
</feature>
<name>A0A232FFB3_9HYME</name>
<accession>A0A232FFB3</accession>
<evidence type="ECO:0000313" key="7">
    <source>
        <dbReference type="Proteomes" id="UP000215335"/>
    </source>
</evidence>
<dbReference type="Proteomes" id="UP000215335">
    <property type="component" value="Unassembled WGS sequence"/>
</dbReference>
<keyword evidence="1" id="KW-1015">Disulfide bond</keyword>
<dbReference type="InterPro" id="IPR001314">
    <property type="entry name" value="Peptidase_S1A"/>
</dbReference>
<dbReference type="CDD" id="cd00190">
    <property type="entry name" value="Tryp_SPc"/>
    <property type="match status" value="1"/>
</dbReference>
<dbReference type="PRINTS" id="PR00722">
    <property type="entry name" value="CHYMOTRYPSIN"/>
</dbReference>
<dbReference type="Gene3D" id="2.40.10.10">
    <property type="entry name" value="Trypsin-like serine proteases"/>
    <property type="match status" value="1"/>
</dbReference>
<keyword evidence="3" id="KW-0645">Protease</keyword>
<evidence type="ECO:0000259" key="5">
    <source>
        <dbReference type="PROSITE" id="PS50240"/>
    </source>
</evidence>
<dbReference type="FunFam" id="2.40.10.10:FF:000068">
    <property type="entry name" value="transmembrane protease serine 2"/>
    <property type="match status" value="1"/>
</dbReference>
<protein>
    <recommendedName>
        <fullName evidence="5">Peptidase S1 domain-containing protein</fullName>
    </recommendedName>
</protein>
<proteinExistence type="inferred from homology"/>
<keyword evidence="3" id="KW-0720">Serine protease</keyword>
<sequence length="351" mass="37260">MKIFVAVLLCCTVLAVSARKTRITNRGETATLGEFPYQVSITAGGQHFCGGALISKKHVLTAAHCVEDFVTNGGYQLPLAVEVGSVVLGQGKSHAIKRMSYRQGFTQTGSLFLPNDIAVIHLKTEVRLNKNVGIIALPEPYSELDEGTTVIVSGFGKSVFEGPISQVLKKLVTKTTSIRRCQAYQGAILQKTNICASRGQGYGTCAGDSGGPMVDANKKTIVGVVSGGNGRCGSGDPDVFTKVSHFVSYIKKEMKIDASKPAPAGANPAVDLDASSSGLNSGSGFGEGFEFPTLSPNNELPSFDDWGSYPQITVAPDGGESTFWGNGPLNGQVFQPVPQYPEWSRIFRSRE</sequence>
<organism evidence="6 7">
    <name type="scientific">Trichomalopsis sarcophagae</name>
    <dbReference type="NCBI Taxonomy" id="543379"/>
    <lineage>
        <taxon>Eukaryota</taxon>
        <taxon>Metazoa</taxon>
        <taxon>Ecdysozoa</taxon>
        <taxon>Arthropoda</taxon>
        <taxon>Hexapoda</taxon>
        <taxon>Insecta</taxon>
        <taxon>Pterygota</taxon>
        <taxon>Neoptera</taxon>
        <taxon>Endopterygota</taxon>
        <taxon>Hymenoptera</taxon>
        <taxon>Apocrita</taxon>
        <taxon>Proctotrupomorpha</taxon>
        <taxon>Chalcidoidea</taxon>
        <taxon>Pteromalidae</taxon>
        <taxon>Pteromalinae</taxon>
        <taxon>Trichomalopsis</taxon>
    </lineage>
</organism>
<dbReference type="PROSITE" id="PS00135">
    <property type="entry name" value="TRYPSIN_SER"/>
    <property type="match status" value="1"/>
</dbReference>
<evidence type="ECO:0000313" key="6">
    <source>
        <dbReference type="EMBL" id="OXU29210.1"/>
    </source>
</evidence>
<dbReference type="InterPro" id="IPR009003">
    <property type="entry name" value="Peptidase_S1_PA"/>
</dbReference>
<evidence type="ECO:0000256" key="4">
    <source>
        <dbReference type="SAM" id="SignalP"/>
    </source>
</evidence>
<comment type="similarity">
    <text evidence="2">Belongs to the peptidase S1 family. CLIP subfamily.</text>
</comment>
<dbReference type="InterPro" id="IPR033116">
    <property type="entry name" value="TRYPSIN_SER"/>
</dbReference>
<dbReference type="InterPro" id="IPR001254">
    <property type="entry name" value="Trypsin_dom"/>
</dbReference>
<dbReference type="GO" id="GO:0004252">
    <property type="term" value="F:serine-type endopeptidase activity"/>
    <property type="evidence" value="ECO:0007669"/>
    <property type="project" value="InterPro"/>
</dbReference>
<dbReference type="GO" id="GO:0006508">
    <property type="term" value="P:proteolysis"/>
    <property type="evidence" value="ECO:0007669"/>
    <property type="project" value="UniProtKB-KW"/>
</dbReference>
<dbReference type="SMART" id="SM00020">
    <property type="entry name" value="Tryp_SPc"/>
    <property type="match status" value="1"/>
</dbReference>
<dbReference type="EMBL" id="NNAY01000325">
    <property type="protein sequence ID" value="OXU29210.1"/>
    <property type="molecule type" value="Genomic_DNA"/>
</dbReference>
<feature type="chain" id="PRO_5013302849" description="Peptidase S1 domain-containing protein" evidence="4">
    <location>
        <begin position="19"/>
        <end position="351"/>
    </location>
</feature>
<dbReference type="Pfam" id="PF00089">
    <property type="entry name" value="Trypsin"/>
    <property type="match status" value="1"/>
</dbReference>
<dbReference type="AlphaFoldDB" id="A0A232FFB3"/>
<keyword evidence="7" id="KW-1185">Reference proteome</keyword>
<evidence type="ECO:0000256" key="2">
    <source>
        <dbReference type="ARBA" id="ARBA00024195"/>
    </source>
</evidence>
<dbReference type="InterPro" id="IPR043504">
    <property type="entry name" value="Peptidase_S1_PA_chymotrypsin"/>
</dbReference>
<dbReference type="InterPro" id="IPR051487">
    <property type="entry name" value="Ser/Thr_Proteases_Immune/Dev"/>
</dbReference>
<comment type="caution">
    <text evidence="6">The sequence shown here is derived from an EMBL/GenBank/DDBJ whole genome shotgun (WGS) entry which is preliminary data.</text>
</comment>
<keyword evidence="4" id="KW-0732">Signal</keyword>
<keyword evidence="3" id="KW-0378">Hydrolase</keyword>
<dbReference type="PROSITE" id="PS00134">
    <property type="entry name" value="TRYPSIN_HIS"/>
    <property type="match status" value="1"/>
</dbReference>
<dbReference type="PROSITE" id="PS50240">
    <property type="entry name" value="TRYPSIN_DOM"/>
    <property type="match status" value="1"/>
</dbReference>
<dbReference type="SUPFAM" id="SSF50494">
    <property type="entry name" value="Trypsin-like serine proteases"/>
    <property type="match status" value="1"/>
</dbReference>
<gene>
    <name evidence="6" type="ORF">TSAR_006593</name>
</gene>
<dbReference type="OrthoDB" id="6755574at2759"/>